<dbReference type="STRING" id="1497020.DO97_16095"/>
<feature type="domain" description="Glycosyltransferase 2-like" evidence="8">
    <location>
        <begin position="9"/>
        <end position="133"/>
    </location>
</feature>
<accession>A0A098TI90</accession>
<dbReference type="OrthoDB" id="9807778at2"/>
<dbReference type="PANTHER" id="PTHR48090">
    <property type="entry name" value="UNDECAPRENYL-PHOSPHATE 4-DEOXY-4-FORMAMIDO-L-ARABINOSE TRANSFERASE-RELATED"/>
    <property type="match status" value="1"/>
</dbReference>
<evidence type="ECO:0000313" key="9">
    <source>
        <dbReference type="EMBL" id="KGF71697.1"/>
    </source>
</evidence>
<dbReference type="Proteomes" id="UP000030170">
    <property type="component" value="Unassembled WGS sequence"/>
</dbReference>
<gene>
    <name evidence="9" type="ORF">DO97_16095</name>
</gene>
<name>A0A098TI90_9CYAN</name>
<evidence type="ECO:0000256" key="7">
    <source>
        <dbReference type="ARBA" id="ARBA00023136"/>
    </source>
</evidence>
<proteinExistence type="predicted"/>
<dbReference type="AlphaFoldDB" id="A0A098TI90"/>
<keyword evidence="7" id="KW-0472">Membrane</keyword>
<evidence type="ECO:0000256" key="3">
    <source>
        <dbReference type="ARBA" id="ARBA00022679"/>
    </source>
</evidence>
<protein>
    <recommendedName>
        <fullName evidence="8">Glycosyltransferase 2-like domain-containing protein</fullName>
    </recommendedName>
</protein>
<evidence type="ECO:0000256" key="4">
    <source>
        <dbReference type="ARBA" id="ARBA00022692"/>
    </source>
</evidence>
<evidence type="ECO:0000256" key="2">
    <source>
        <dbReference type="ARBA" id="ARBA00022676"/>
    </source>
</evidence>
<dbReference type="Gene3D" id="3.90.550.10">
    <property type="entry name" value="Spore Coat Polysaccharide Biosynthesis Protein SpsA, Chain A"/>
    <property type="match status" value="1"/>
</dbReference>
<evidence type="ECO:0000259" key="8">
    <source>
        <dbReference type="Pfam" id="PF00535"/>
    </source>
</evidence>
<dbReference type="GO" id="GO:0099621">
    <property type="term" value="F:undecaprenyl-phosphate 4-deoxy-4-formamido-L-arabinose transferase activity"/>
    <property type="evidence" value="ECO:0007669"/>
    <property type="project" value="TreeGrafter"/>
</dbReference>
<dbReference type="PANTHER" id="PTHR48090:SF3">
    <property type="entry name" value="UNDECAPRENYL-PHOSPHATE 4-DEOXY-4-FORMAMIDO-L-ARABINOSE TRANSFERASE"/>
    <property type="match status" value="1"/>
</dbReference>
<keyword evidence="5" id="KW-0448">Lipopolysaccharide biosynthesis</keyword>
<organism evidence="9 10">
    <name type="scientific">Neosynechococcus sphagnicola sy1</name>
    <dbReference type="NCBI Taxonomy" id="1497020"/>
    <lineage>
        <taxon>Bacteria</taxon>
        <taxon>Bacillati</taxon>
        <taxon>Cyanobacteriota</taxon>
        <taxon>Cyanophyceae</taxon>
        <taxon>Neosynechococcales</taxon>
        <taxon>Neosynechococcaceae</taxon>
        <taxon>Neosynechococcus</taxon>
    </lineage>
</organism>
<reference evidence="9 10" key="1">
    <citation type="journal article" date="2014" name="Mol. Ecol.">
        <title>Evolution of Synechococcus.</title>
        <authorList>
            <person name="Dvorak P."/>
            <person name="Casamatta D."/>
            <person name="Hasler P."/>
            <person name="Poulickova A."/>
            <person name="Ondrej V."/>
            <person name="Sanges R."/>
        </authorList>
    </citation>
    <scope>NUCLEOTIDE SEQUENCE [LARGE SCALE GENOMIC DNA]</scope>
    <source>
        <strain evidence="9 10">CAUP A 1101</strain>
    </source>
</reference>
<keyword evidence="10" id="KW-1185">Reference proteome</keyword>
<dbReference type="Pfam" id="PF00535">
    <property type="entry name" value="Glycos_transf_2"/>
    <property type="match status" value="1"/>
</dbReference>
<keyword evidence="3" id="KW-0808">Transferase</keyword>
<dbReference type="InterPro" id="IPR001173">
    <property type="entry name" value="Glyco_trans_2-like"/>
</dbReference>
<dbReference type="GO" id="GO:0005886">
    <property type="term" value="C:plasma membrane"/>
    <property type="evidence" value="ECO:0007669"/>
    <property type="project" value="TreeGrafter"/>
</dbReference>
<keyword evidence="2" id="KW-0328">Glycosyltransferase</keyword>
<keyword evidence="6" id="KW-1133">Transmembrane helix</keyword>
<evidence type="ECO:0000256" key="1">
    <source>
        <dbReference type="ARBA" id="ARBA00022475"/>
    </source>
</evidence>
<dbReference type="SUPFAM" id="SSF53448">
    <property type="entry name" value="Nucleotide-diphospho-sugar transferases"/>
    <property type="match status" value="1"/>
</dbReference>
<dbReference type="RefSeq" id="WP_036536007.1">
    <property type="nucleotide sequence ID" value="NZ_JJML01000055.1"/>
</dbReference>
<evidence type="ECO:0000256" key="6">
    <source>
        <dbReference type="ARBA" id="ARBA00022989"/>
    </source>
</evidence>
<keyword evidence="4" id="KW-0812">Transmembrane</keyword>
<dbReference type="CDD" id="cd04187">
    <property type="entry name" value="DPM1_like_bac"/>
    <property type="match status" value="1"/>
</dbReference>
<evidence type="ECO:0000256" key="5">
    <source>
        <dbReference type="ARBA" id="ARBA00022985"/>
    </source>
</evidence>
<dbReference type="InterPro" id="IPR050256">
    <property type="entry name" value="Glycosyltransferase_2"/>
</dbReference>
<dbReference type="InterPro" id="IPR029044">
    <property type="entry name" value="Nucleotide-diphossugar_trans"/>
</dbReference>
<keyword evidence="1" id="KW-1003">Cell membrane</keyword>
<dbReference type="EMBL" id="JJML01000055">
    <property type="protein sequence ID" value="KGF71697.1"/>
    <property type="molecule type" value="Genomic_DNA"/>
</dbReference>
<evidence type="ECO:0000313" key="10">
    <source>
        <dbReference type="Proteomes" id="UP000030170"/>
    </source>
</evidence>
<comment type="caution">
    <text evidence="9">The sequence shown here is derived from an EMBL/GenBank/DDBJ whole genome shotgun (WGS) entry which is preliminary data.</text>
</comment>
<dbReference type="GO" id="GO:0009103">
    <property type="term" value="P:lipopolysaccharide biosynthetic process"/>
    <property type="evidence" value="ECO:0007669"/>
    <property type="project" value="UniProtKB-KW"/>
</dbReference>
<sequence length="279" mass="32251">MSRSQPLISVVIPSYNDEPIIRPFYDAIVQTLGSQLDYGFELIYVDDGSVDPSPHTLSQLAKEDQRVTFIELCRNYGQQRALFAGLSVAKGDYVVTIDGDYQYPPEVILQLVQAMGHQYEMASGIRTHRRDNWCDILASKLGNLIIRKILAVNLQDFGSVKAFSRPLVDRILALRHYFSDVYPIALSLHPTFVEVKVLHKQRPSGRSHWNLWMRLKLYLYFYIGYSDDHFQIPFFSRLPDYSGRDNFGNFTHNFQSNIRLFSKSARNHSPSLFDFYCGF</sequence>